<keyword evidence="5" id="KW-1003">Cell membrane</keyword>
<keyword evidence="4" id="KW-0813">Transport</keyword>
<comment type="similarity">
    <text evidence="2">Belongs to the GSP N family.</text>
</comment>
<evidence type="ECO:0000256" key="6">
    <source>
        <dbReference type="ARBA" id="ARBA00022519"/>
    </source>
</evidence>
<evidence type="ECO:0000256" key="5">
    <source>
        <dbReference type="ARBA" id="ARBA00022475"/>
    </source>
</evidence>
<keyword evidence="6" id="KW-0997">Cell inner membrane</keyword>
<dbReference type="RefSeq" id="WP_130557099.1">
    <property type="nucleotide sequence ID" value="NZ_AP028947.1"/>
</dbReference>
<name>A0AA86J4P8_9BURK</name>
<dbReference type="GO" id="GO:0015628">
    <property type="term" value="P:protein secretion by the type II secretion system"/>
    <property type="evidence" value="ECO:0007669"/>
    <property type="project" value="InterPro"/>
</dbReference>
<accession>A0AA86J4P8</accession>
<keyword evidence="9" id="KW-0472">Membrane</keyword>
<keyword evidence="12" id="KW-1185">Reference proteome</keyword>
<evidence type="ECO:0000256" key="8">
    <source>
        <dbReference type="ARBA" id="ARBA00022927"/>
    </source>
</evidence>
<dbReference type="EMBL" id="AP028947">
    <property type="protein sequence ID" value="BET24665.1"/>
    <property type="molecule type" value="Genomic_DNA"/>
</dbReference>
<evidence type="ECO:0000256" key="1">
    <source>
        <dbReference type="ARBA" id="ARBA00004533"/>
    </source>
</evidence>
<dbReference type="InterPro" id="IPR022792">
    <property type="entry name" value="T2SS_protein-GspN"/>
</dbReference>
<evidence type="ECO:0000313" key="11">
    <source>
        <dbReference type="EMBL" id="BET24665.1"/>
    </source>
</evidence>
<evidence type="ECO:0000256" key="7">
    <source>
        <dbReference type="ARBA" id="ARBA00022692"/>
    </source>
</evidence>
<protein>
    <recommendedName>
        <fullName evidence="3">Type II secretion system protein N</fullName>
    </recommendedName>
    <alternativeName>
        <fullName evidence="10">General secretion pathway protein N</fullName>
    </alternativeName>
</protein>
<comment type="subcellular location">
    <subcellularLocation>
        <location evidence="1">Cell inner membrane</location>
    </subcellularLocation>
</comment>
<dbReference type="Pfam" id="PF01203">
    <property type="entry name" value="T2SSN"/>
    <property type="match status" value="1"/>
</dbReference>
<reference evidence="11 12" key="1">
    <citation type="submission" date="2023-10" db="EMBL/GenBank/DDBJ databases">
        <title>Complete Genome Sequence of Limnobacter thiooxidans CS-K2T, Isolated from freshwater lake sediments in Bavaria, Germany.</title>
        <authorList>
            <person name="Naruki M."/>
            <person name="Watanabe A."/>
            <person name="Warashina T."/>
            <person name="Morita T."/>
            <person name="Arakawa K."/>
        </authorList>
    </citation>
    <scope>NUCLEOTIDE SEQUENCE [LARGE SCALE GENOMIC DNA]</scope>
    <source>
        <strain evidence="11 12">CS-K2</strain>
    </source>
</reference>
<keyword evidence="7" id="KW-0812">Transmembrane</keyword>
<dbReference type="Proteomes" id="UP001329151">
    <property type="component" value="Chromosome"/>
</dbReference>
<evidence type="ECO:0000256" key="3">
    <source>
        <dbReference type="ARBA" id="ARBA00021563"/>
    </source>
</evidence>
<dbReference type="AlphaFoldDB" id="A0AA86J4P8"/>
<gene>
    <name evidence="11" type="ORF">RGQ30_01660</name>
</gene>
<evidence type="ECO:0000313" key="12">
    <source>
        <dbReference type="Proteomes" id="UP001329151"/>
    </source>
</evidence>
<organism evidence="11 12">
    <name type="scientific">Limnobacter thiooxidans</name>
    <dbReference type="NCBI Taxonomy" id="131080"/>
    <lineage>
        <taxon>Bacteria</taxon>
        <taxon>Pseudomonadati</taxon>
        <taxon>Pseudomonadota</taxon>
        <taxon>Betaproteobacteria</taxon>
        <taxon>Burkholderiales</taxon>
        <taxon>Burkholderiaceae</taxon>
        <taxon>Limnobacter</taxon>
    </lineage>
</organism>
<evidence type="ECO:0000256" key="2">
    <source>
        <dbReference type="ARBA" id="ARBA00007208"/>
    </source>
</evidence>
<sequence>MKNLRWLWPFALCAVVVLIWNYPAYALSGRIEAASGGKVRVLSSNGSVWSGQMQLGLADGTQIYAIPEALNWQLKLGQQGSWVALEVEHPKLALPLHLGFNAAGINVGGGELRLPASWLTALGAPFNTIRPEGLLQLSWAQWQSDAAMQATLKWLDAQSALASIRPLGEYVITVTGTPGTKTEMTLTTTKGPLMLEGSGQWTKGQRFAFNGYASAQERSKEALTGLLSQMGRLEGDRYRLGVF</sequence>
<dbReference type="GO" id="GO:0005886">
    <property type="term" value="C:plasma membrane"/>
    <property type="evidence" value="ECO:0007669"/>
    <property type="project" value="UniProtKB-SubCell"/>
</dbReference>
<dbReference type="KEGG" id="lto:RGQ30_01660"/>
<evidence type="ECO:0000256" key="10">
    <source>
        <dbReference type="ARBA" id="ARBA00030772"/>
    </source>
</evidence>
<proteinExistence type="inferred from homology"/>
<evidence type="ECO:0000256" key="9">
    <source>
        <dbReference type="ARBA" id="ARBA00023136"/>
    </source>
</evidence>
<keyword evidence="8" id="KW-0653">Protein transport</keyword>
<evidence type="ECO:0000256" key="4">
    <source>
        <dbReference type="ARBA" id="ARBA00022448"/>
    </source>
</evidence>
<dbReference type="GO" id="GO:0015627">
    <property type="term" value="C:type II protein secretion system complex"/>
    <property type="evidence" value="ECO:0007669"/>
    <property type="project" value="InterPro"/>
</dbReference>